<sequence length="383" mass="40201">MSGPNSASRQGRKVRCRVWLPVAACRLLETASTSGLFVGVSRIDPSWLVSAASHLCSVSSGMRTLGLLRISSNRFIFAILSISSFSIFAIIRFSGSMYLVRARYFSRYSCSSCGFSGLGTAPPGWPGVFNEPPGDWPIVERWATPPMCGLGDGIRAGEGIICPGCDGGPCAPGPTGDGTDGEGDWRRKLLGVTLRTAPPLPGYTFPPGIISGGLRTIAFAPIPTKLPCWPAPGPPAPPAPSIWLGPGPITPPPPAGPTTPPGPIATPGIHLIRSGARAHSASCCCCCMACCCSRVQQIGRLPSTAHLSAHGTARSYAHLAHHLWPGALRRKVLQRIDRIGHTATAPSSTTALLAAVASTVLLSLLCGRRCRCCRILLVFVLRV</sequence>
<organism evidence="2">
    <name type="scientific">Anopheles coluzzii</name>
    <name type="common">African malaria mosquito</name>
    <dbReference type="NCBI Taxonomy" id="1518534"/>
    <lineage>
        <taxon>Eukaryota</taxon>
        <taxon>Metazoa</taxon>
        <taxon>Ecdysozoa</taxon>
        <taxon>Arthropoda</taxon>
        <taxon>Hexapoda</taxon>
        <taxon>Insecta</taxon>
        <taxon>Pterygota</taxon>
        <taxon>Neoptera</taxon>
        <taxon>Endopterygota</taxon>
        <taxon>Diptera</taxon>
        <taxon>Nematocera</taxon>
        <taxon>Culicoidea</taxon>
        <taxon>Culicidae</taxon>
        <taxon>Anophelinae</taxon>
        <taxon>Anopheles</taxon>
    </lineage>
</organism>
<feature type="transmembrane region" description="Helical" evidence="1">
    <location>
        <begin position="339"/>
        <end position="365"/>
    </location>
</feature>
<proteinExistence type="predicted"/>
<protein>
    <submittedName>
        <fullName evidence="2">Uncharacterized protein</fullName>
    </submittedName>
</protein>
<evidence type="ECO:0000256" key="1">
    <source>
        <dbReference type="SAM" id="Phobius"/>
    </source>
</evidence>
<keyword evidence="1" id="KW-0812">Transmembrane</keyword>
<keyword evidence="1" id="KW-0472">Membrane</keyword>
<accession>A0A8W7P8F3</accession>
<name>A0A8W7P8F3_ANOCL</name>
<dbReference type="EnsemblMetazoa" id="ACOM026757-RA">
    <property type="protein sequence ID" value="ACOM026757-PA.1"/>
    <property type="gene ID" value="ACOM026757"/>
</dbReference>
<feature type="transmembrane region" description="Helical" evidence="1">
    <location>
        <begin position="75"/>
        <end position="100"/>
    </location>
</feature>
<dbReference type="AlphaFoldDB" id="A0A8W7P8F3"/>
<keyword evidence="1" id="KW-1133">Transmembrane helix</keyword>
<reference evidence="2" key="1">
    <citation type="submission" date="2022-08" db="UniProtKB">
        <authorList>
            <consortium name="EnsemblMetazoa"/>
        </authorList>
    </citation>
    <scope>IDENTIFICATION</scope>
</reference>
<evidence type="ECO:0000313" key="2">
    <source>
        <dbReference type="EnsemblMetazoa" id="ACOM026757-PA.1"/>
    </source>
</evidence>
<dbReference type="Proteomes" id="UP000075882">
    <property type="component" value="Unassembled WGS sequence"/>
</dbReference>